<dbReference type="OrthoDB" id="269227at2759"/>
<sequence length="608" mass="66561">MTGLKSYDYIIVGAGIGGLVLASRLTEDANVKVLLIEAGANRIGDPRIETPGFLETMYGNPDFDWDYMSEPQVHVNNRQIAQPRGRVVGGSSTMNFSVIMYPSEANFAAWKSLGNQGWGPEDMAPYLRKFHTYTPPSEETAAFLSLDKYMKQENQGKDGPVPVTLPNVYGPFNQAWDETFGNLGWRTDADPISGHKIGAFTSPLSVDGATGRRGYAGAYYSPKVAERPNLDLLVETMVERVLLTKDADGLATATGVQVKTKGEQSREIVANREVIICAGSLNSPQILELSGIGKRDLLEKHNIPVIVDRPGVGENLQDHCLAAVSFEVADGQISGDITRDPNVVQSLIKLYEETHSGPLAGMPVSMAYLPLMDHEGQLSREKVEQLLTQHLDQHLEDASSSQQQQFALQRALLQEGRNASAQYMFLPIQVHMNPGKTTMSDVLAKTLPGNYITILVLHNHPFSRGSVHIRSANADDKPIYDPNYLSHPLDIEILARHVQYLDQIAATEPFSGLLKPGSRLPERAIDLTDLEKTKEIVKERLFTCFHPAGSCAMMPAELGGVVDSNLKVHGTRNLRVVDASVFPLEPAGNIQATTYAVAERAADLIRGL</sequence>
<dbReference type="AlphaFoldDB" id="A0A124BV86"/>
<dbReference type="PaxDb" id="5061-CADANGAP00001498"/>
<dbReference type="Pfam" id="PF05199">
    <property type="entry name" value="GMC_oxred_C"/>
    <property type="match status" value="1"/>
</dbReference>
<comment type="similarity">
    <text evidence="1">Belongs to the GMC oxidoreductase family.</text>
</comment>
<evidence type="ECO:0000313" key="4">
    <source>
        <dbReference type="EMBL" id="GAQ35257.1"/>
    </source>
</evidence>
<dbReference type="Pfam" id="PF00732">
    <property type="entry name" value="GMC_oxred_N"/>
    <property type="match status" value="1"/>
</dbReference>
<dbReference type="InterPro" id="IPR036188">
    <property type="entry name" value="FAD/NAD-bd_sf"/>
</dbReference>
<dbReference type="OMA" id="YQSVDPE"/>
<evidence type="ECO:0000313" key="5">
    <source>
        <dbReference type="Proteomes" id="UP000068243"/>
    </source>
</evidence>
<organism evidence="4 5">
    <name type="scientific">Aspergillus niger</name>
    <dbReference type="NCBI Taxonomy" id="5061"/>
    <lineage>
        <taxon>Eukaryota</taxon>
        <taxon>Fungi</taxon>
        <taxon>Dikarya</taxon>
        <taxon>Ascomycota</taxon>
        <taxon>Pezizomycotina</taxon>
        <taxon>Eurotiomycetes</taxon>
        <taxon>Eurotiomycetidae</taxon>
        <taxon>Eurotiales</taxon>
        <taxon>Aspergillaceae</taxon>
        <taxon>Aspergillus</taxon>
        <taxon>Aspergillus subgen. Circumdati</taxon>
    </lineage>
</organism>
<comment type="cofactor">
    <cofactor evidence="2">
        <name>FAD</name>
        <dbReference type="ChEBI" id="CHEBI:57692"/>
    </cofactor>
</comment>
<feature type="binding site" evidence="2">
    <location>
        <begin position="95"/>
        <end position="98"/>
    </location>
    <ligand>
        <name>FAD</name>
        <dbReference type="ChEBI" id="CHEBI:57692"/>
    </ligand>
</feature>
<keyword evidence="2" id="KW-0285">Flavoprotein</keyword>
<reference evidence="5" key="1">
    <citation type="journal article" date="2016" name="Genome Announc.">
        <title>Draft genome sequence of Aspergillus niger strain An76.</title>
        <authorList>
            <person name="Gong W."/>
            <person name="Cheng Z."/>
            <person name="Zhang H."/>
            <person name="Liu L."/>
            <person name="Gao P."/>
            <person name="Wang L."/>
        </authorList>
    </citation>
    <scope>NUCLEOTIDE SEQUENCE [LARGE SCALE GENOMIC DNA]</scope>
    <source>
        <strain evidence="5">An76</strain>
    </source>
</reference>
<evidence type="ECO:0000259" key="3">
    <source>
        <dbReference type="PROSITE" id="PS00624"/>
    </source>
</evidence>
<dbReference type="VEuPathDB" id="FungiDB:ASPNIDRAFT2_1158003"/>
<feature type="binding site" evidence="2">
    <location>
        <position position="87"/>
    </location>
    <ligand>
        <name>FAD</name>
        <dbReference type="ChEBI" id="CHEBI:57692"/>
    </ligand>
</feature>
<dbReference type="PANTHER" id="PTHR11552:SF210">
    <property type="entry name" value="GLUCOSE-METHANOL-CHOLINE OXIDOREDUCTASE N-TERMINAL DOMAIN-CONTAINING PROTEIN-RELATED"/>
    <property type="match status" value="1"/>
</dbReference>
<dbReference type="Proteomes" id="UP000068243">
    <property type="component" value="Unassembled WGS sequence"/>
</dbReference>
<dbReference type="VEuPathDB" id="FungiDB:An02g00400"/>
<feature type="binding site" evidence="2">
    <location>
        <position position="238"/>
    </location>
    <ligand>
        <name>FAD</name>
        <dbReference type="ChEBI" id="CHEBI:57692"/>
    </ligand>
</feature>
<dbReference type="Gene3D" id="3.30.560.10">
    <property type="entry name" value="Glucose Oxidase, domain 3"/>
    <property type="match status" value="1"/>
</dbReference>
<dbReference type="EMBL" id="BCMY01000001">
    <property type="protein sequence ID" value="GAQ35257.1"/>
    <property type="molecule type" value="Genomic_DNA"/>
</dbReference>
<dbReference type="PANTHER" id="PTHR11552">
    <property type="entry name" value="GLUCOSE-METHANOL-CHOLINE GMC OXIDOREDUCTASE"/>
    <property type="match status" value="1"/>
</dbReference>
<dbReference type="VEuPathDB" id="FungiDB:M747DRAFT_352245"/>
<feature type="domain" description="Glucose-methanol-choline oxidoreductase N-terminal" evidence="3">
    <location>
        <begin position="279"/>
        <end position="293"/>
    </location>
</feature>
<proteinExistence type="inferred from homology"/>
<dbReference type="VEuPathDB" id="FungiDB:ATCC64974_59350"/>
<dbReference type="InterPro" id="IPR012132">
    <property type="entry name" value="GMC_OxRdtase"/>
</dbReference>
<gene>
    <name evidence="4" type="ORF">ABL_01126</name>
</gene>
<dbReference type="SUPFAM" id="SSF54373">
    <property type="entry name" value="FAD-linked reductases, C-terminal domain"/>
    <property type="match status" value="1"/>
</dbReference>
<evidence type="ECO:0000256" key="2">
    <source>
        <dbReference type="PIRSR" id="PIRSR000137-2"/>
    </source>
</evidence>
<dbReference type="Gene3D" id="3.50.50.60">
    <property type="entry name" value="FAD/NAD(P)-binding domain"/>
    <property type="match status" value="1"/>
</dbReference>
<keyword evidence="2" id="KW-0274">FAD</keyword>
<name>A0A124BV86_ASPNG</name>
<dbReference type="PIRSF" id="PIRSF000137">
    <property type="entry name" value="Alcohol_oxidase"/>
    <property type="match status" value="1"/>
</dbReference>
<dbReference type="GO" id="GO:0050660">
    <property type="term" value="F:flavin adenine dinucleotide binding"/>
    <property type="evidence" value="ECO:0007669"/>
    <property type="project" value="InterPro"/>
</dbReference>
<dbReference type="GO" id="GO:0016614">
    <property type="term" value="F:oxidoreductase activity, acting on CH-OH group of donors"/>
    <property type="evidence" value="ECO:0007669"/>
    <property type="project" value="InterPro"/>
</dbReference>
<dbReference type="SUPFAM" id="SSF51905">
    <property type="entry name" value="FAD/NAD(P)-binding domain"/>
    <property type="match status" value="1"/>
</dbReference>
<dbReference type="InterPro" id="IPR007867">
    <property type="entry name" value="GMC_OxRtase_C"/>
</dbReference>
<evidence type="ECO:0000256" key="1">
    <source>
        <dbReference type="ARBA" id="ARBA00010790"/>
    </source>
</evidence>
<protein>
    <submittedName>
        <fullName evidence="4">Aryl-alcohol dehydrogenase</fullName>
    </submittedName>
</protein>
<accession>A0A124BV86</accession>
<dbReference type="PROSITE" id="PS00624">
    <property type="entry name" value="GMC_OXRED_2"/>
    <property type="match status" value="1"/>
</dbReference>
<dbReference type="InterPro" id="IPR000172">
    <property type="entry name" value="GMC_OxRdtase_N"/>
</dbReference>
<comment type="caution">
    <text evidence="4">The sequence shown here is derived from an EMBL/GenBank/DDBJ whole genome shotgun (WGS) entry which is preliminary data.</text>
</comment>